<organism evidence="2 3">
    <name type="scientific">Ferriphaselus amnicola</name>
    <dbReference type="NCBI Taxonomy" id="1188319"/>
    <lineage>
        <taxon>Bacteria</taxon>
        <taxon>Pseudomonadati</taxon>
        <taxon>Pseudomonadota</taxon>
        <taxon>Betaproteobacteria</taxon>
        <taxon>Nitrosomonadales</taxon>
        <taxon>Gallionellaceae</taxon>
        <taxon>Ferriphaselus</taxon>
    </lineage>
</organism>
<accession>A0A2Z6G9B8</accession>
<keyword evidence="1" id="KW-0472">Membrane</keyword>
<dbReference type="AlphaFoldDB" id="A0A2Z6G9B8"/>
<feature type="transmembrane region" description="Helical" evidence="1">
    <location>
        <begin position="61"/>
        <end position="82"/>
    </location>
</feature>
<dbReference type="STRING" id="1188319.OYT1_00224"/>
<evidence type="ECO:0000313" key="2">
    <source>
        <dbReference type="EMBL" id="BBE50096.1"/>
    </source>
</evidence>
<keyword evidence="3" id="KW-1185">Reference proteome</keyword>
<evidence type="ECO:0000256" key="1">
    <source>
        <dbReference type="SAM" id="Phobius"/>
    </source>
</evidence>
<name>A0A2Z6G9B8_9PROT</name>
<keyword evidence="1" id="KW-0812">Transmembrane</keyword>
<dbReference type="EMBL" id="AP018738">
    <property type="protein sequence ID" value="BBE50096.1"/>
    <property type="molecule type" value="Genomic_DNA"/>
</dbReference>
<reference evidence="2 3" key="1">
    <citation type="submission" date="2018-06" db="EMBL/GenBank/DDBJ databases">
        <title>OYT1 Genome Sequencing.</title>
        <authorList>
            <person name="Kato S."/>
            <person name="Itoh T."/>
            <person name="Ohkuma M."/>
        </authorList>
    </citation>
    <scope>NUCLEOTIDE SEQUENCE [LARGE SCALE GENOMIC DNA]</scope>
    <source>
        <strain evidence="2 3">OYT1</strain>
    </source>
</reference>
<dbReference type="Proteomes" id="UP000033070">
    <property type="component" value="Chromosome"/>
</dbReference>
<sequence length="83" mass="9346">MVCNFFLFGLAWALSPQSGYVYMFDNVGKILAVLLCVDYYSSRIRGVNYMFGPISMSNPPLWMQVWSDILAGALLIGFAYALF</sequence>
<proteinExistence type="predicted"/>
<protein>
    <submittedName>
        <fullName evidence="2">Uncharacterized protein</fullName>
    </submittedName>
</protein>
<evidence type="ECO:0000313" key="3">
    <source>
        <dbReference type="Proteomes" id="UP000033070"/>
    </source>
</evidence>
<gene>
    <name evidence="2" type="ORF">OYT1_ch0528</name>
</gene>
<dbReference type="KEGG" id="fam:OYT1_ch0528"/>
<keyword evidence="1" id="KW-1133">Transmembrane helix</keyword>